<dbReference type="RefSeq" id="WP_010560091.1">
    <property type="nucleotide sequence ID" value="NZ_JBAWKS010000001.1"/>
</dbReference>
<name>A0ABU8ER91_9GAMM</name>
<comment type="caution">
    <text evidence="1">The sequence shown here is derived from an EMBL/GenBank/DDBJ whole genome shotgun (WGS) entry which is preliminary data.</text>
</comment>
<sequence length="129" mass="14961">MRFIFAIAAIVAAYLGYQHYDNETRQNAFIDILDTINHQPINQFELKLSLNTQVEARCQAIGKNETNLAKMEECLNLIETYKDECELQIFRLAPIEFEDGNEALDYGKRYQKCVYSNQFADLVDSTNHL</sequence>
<gene>
    <name evidence="1" type="ORF">WAE96_07180</name>
</gene>
<dbReference type="Proteomes" id="UP001382455">
    <property type="component" value="Unassembled WGS sequence"/>
</dbReference>
<reference evidence="1 2" key="1">
    <citation type="submission" date="2023-12" db="EMBL/GenBank/DDBJ databases">
        <title>Friends and Foes: Symbiotic and Algicidal bacterial influence on Karenia brevis blooms.</title>
        <authorList>
            <person name="Fei C."/>
            <person name="Mohamed A.R."/>
            <person name="Booker A."/>
            <person name="Arshad M."/>
            <person name="Klass S."/>
            <person name="Ahn S."/>
            <person name="Gilbert P.M."/>
            <person name="Heil C.A."/>
            <person name="Martinez J.M."/>
            <person name="Amin S.A."/>
        </authorList>
    </citation>
    <scope>NUCLEOTIDE SEQUENCE [LARGE SCALE GENOMIC DNA]</scope>
    <source>
        <strain evidence="1 2">CE15</strain>
    </source>
</reference>
<evidence type="ECO:0000313" key="1">
    <source>
        <dbReference type="EMBL" id="MEI4549485.1"/>
    </source>
</evidence>
<protein>
    <submittedName>
        <fullName evidence="1">Uncharacterized protein</fullName>
    </submittedName>
</protein>
<accession>A0ABU8ER91</accession>
<proteinExistence type="predicted"/>
<keyword evidence="2" id="KW-1185">Reference proteome</keyword>
<dbReference type="EMBL" id="JBAWKS010000001">
    <property type="protein sequence ID" value="MEI4549485.1"/>
    <property type="molecule type" value="Genomic_DNA"/>
</dbReference>
<organism evidence="1 2">
    <name type="scientific">Pseudoalteromonas spongiae</name>
    <dbReference type="NCBI Taxonomy" id="298657"/>
    <lineage>
        <taxon>Bacteria</taxon>
        <taxon>Pseudomonadati</taxon>
        <taxon>Pseudomonadota</taxon>
        <taxon>Gammaproteobacteria</taxon>
        <taxon>Alteromonadales</taxon>
        <taxon>Pseudoalteromonadaceae</taxon>
        <taxon>Pseudoalteromonas</taxon>
    </lineage>
</organism>
<evidence type="ECO:0000313" key="2">
    <source>
        <dbReference type="Proteomes" id="UP001382455"/>
    </source>
</evidence>